<protein>
    <recommendedName>
        <fullName evidence="2">Single-stranded-DNA-specific exonuclease RecJ</fullName>
    </recommendedName>
</protein>
<evidence type="ECO:0000313" key="9">
    <source>
        <dbReference type="EMBL" id="QPM68736.1"/>
    </source>
</evidence>
<organism evidence="9 10">
    <name type="scientific">Atribacter laminatus</name>
    <dbReference type="NCBI Taxonomy" id="2847778"/>
    <lineage>
        <taxon>Bacteria</taxon>
        <taxon>Pseudomonadati</taxon>
        <taxon>Atribacterota</taxon>
        <taxon>Atribacteria</taxon>
        <taxon>Atribacterales</taxon>
        <taxon>Atribacteraceae</taxon>
        <taxon>Atribacter</taxon>
    </lineage>
</organism>
<keyword evidence="4 9" id="KW-0378">Hydrolase</keyword>
<evidence type="ECO:0000256" key="3">
    <source>
        <dbReference type="ARBA" id="ARBA00022722"/>
    </source>
</evidence>
<feature type="domain" description="DDH" evidence="6">
    <location>
        <begin position="80"/>
        <end position="231"/>
    </location>
</feature>
<evidence type="ECO:0000256" key="2">
    <source>
        <dbReference type="ARBA" id="ARBA00019841"/>
    </source>
</evidence>
<proteinExistence type="inferred from homology"/>
<feature type="domain" description="DHHA1" evidence="7">
    <location>
        <begin position="351"/>
        <end position="444"/>
    </location>
</feature>
<dbReference type="Gene3D" id="3.10.310.30">
    <property type="match status" value="1"/>
</dbReference>
<dbReference type="InterPro" id="IPR051673">
    <property type="entry name" value="SSDNA_exonuclease_RecJ"/>
</dbReference>
<dbReference type="GO" id="GO:0006281">
    <property type="term" value="P:DNA repair"/>
    <property type="evidence" value="ECO:0007669"/>
    <property type="project" value="InterPro"/>
</dbReference>
<dbReference type="GO" id="GO:0003676">
    <property type="term" value="F:nucleic acid binding"/>
    <property type="evidence" value="ECO:0007669"/>
    <property type="project" value="InterPro"/>
</dbReference>
<dbReference type="InterPro" id="IPR003156">
    <property type="entry name" value="DHHA1_dom"/>
</dbReference>
<comment type="similarity">
    <text evidence="1">Belongs to the RecJ family.</text>
</comment>
<evidence type="ECO:0000256" key="5">
    <source>
        <dbReference type="ARBA" id="ARBA00022839"/>
    </source>
</evidence>
<dbReference type="Pfam" id="PF01368">
    <property type="entry name" value="DHH"/>
    <property type="match status" value="1"/>
</dbReference>
<evidence type="ECO:0000256" key="1">
    <source>
        <dbReference type="ARBA" id="ARBA00005915"/>
    </source>
</evidence>
<feature type="domain" description="RecJ OB" evidence="8">
    <location>
        <begin position="457"/>
        <end position="554"/>
    </location>
</feature>
<dbReference type="SUPFAM" id="SSF64182">
    <property type="entry name" value="DHH phosphoesterases"/>
    <property type="match status" value="1"/>
</dbReference>
<dbReference type="Gene3D" id="3.90.1640.30">
    <property type="match status" value="1"/>
</dbReference>
<dbReference type="Proteomes" id="UP000594463">
    <property type="component" value="Chromosome"/>
</dbReference>
<sequence>MNQRKWQIRKVNRGCLKHLAGSLCSPISIARVLMNRGIITPNQAQSFLDPDLSSLDNLRSLPDLRKAVLLIDAIIKGNGKILIFGDYDADGLTACAILFLFLKKITPYVETYIPSRFHEGYGLSEKAVENIIKMNPDLVITVDSGIKDIKGVSILKNKGIKIIITDHHVPHPEERPDADVLVSTWDWNDKKIILPLSGAGVALALAHEYAIYRGMTLSPIEEFISLACVGTVGDVVPLLDENRVIVKYGLKKINQNPGCGLQALIEVVGFSNKDIQSEQIGYIIAPRLNAAGRVEDPRAAFELLISDNYHDALQQAKLLNEYNQKRQKEETKVFSSLIEDKNNQEAMKDEIVVVSGKNWSTGVLGIIASRLSERLLRPVIVLSENDSVAVGSARSILGFNITDSLEKVSSLLIRYGGHEMAAGLKISLDNLDTFRQRLNELFSERVKMLKEKNGIVVDAQVTMADVDSQFMLWLKKLEPFGEKNPNPLFVSSDVIVNERWYSGKNRQRLELVLMQNNKMRQHRIDAMIRSENVSDLASSSLIDLIFEVRKGYWDQPYLKIMDWRIKK</sequence>
<name>A0A7T1AMN4_ATRLM</name>
<dbReference type="Pfam" id="PF17768">
    <property type="entry name" value="RecJ_OB"/>
    <property type="match status" value="1"/>
</dbReference>
<gene>
    <name evidence="9" type="primary">recJ</name>
    <name evidence="9" type="ORF">RT761_01959</name>
</gene>
<dbReference type="InterPro" id="IPR038763">
    <property type="entry name" value="DHH_sf"/>
</dbReference>
<evidence type="ECO:0000259" key="8">
    <source>
        <dbReference type="Pfam" id="PF17768"/>
    </source>
</evidence>
<dbReference type="GO" id="GO:0006310">
    <property type="term" value="P:DNA recombination"/>
    <property type="evidence" value="ECO:0007669"/>
    <property type="project" value="InterPro"/>
</dbReference>
<keyword evidence="3" id="KW-0540">Nuclease</keyword>
<dbReference type="PANTHER" id="PTHR30255">
    <property type="entry name" value="SINGLE-STRANDED-DNA-SPECIFIC EXONUCLEASE RECJ"/>
    <property type="match status" value="1"/>
</dbReference>
<dbReference type="NCBIfam" id="TIGR00644">
    <property type="entry name" value="recJ"/>
    <property type="match status" value="1"/>
</dbReference>
<dbReference type="KEGG" id="alam:RT761_01959"/>
<evidence type="ECO:0000313" key="10">
    <source>
        <dbReference type="Proteomes" id="UP000594463"/>
    </source>
</evidence>
<dbReference type="PANTHER" id="PTHR30255:SF2">
    <property type="entry name" value="SINGLE-STRANDED-DNA-SPECIFIC EXONUCLEASE RECJ"/>
    <property type="match status" value="1"/>
</dbReference>
<keyword evidence="5 9" id="KW-0269">Exonuclease</keyword>
<dbReference type="RefSeq" id="WP_218111230.1">
    <property type="nucleotide sequence ID" value="NZ_CP065383.1"/>
</dbReference>
<keyword evidence="10" id="KW-1185">Reference proteome</keyword>
<evidence type="ECO:0000256" key="4">
    <source>
        <dbReference type="ARBA" id="ARBA00022801"/>
    </source>
</evidence>
<evidence type="ECO:0000259" key="6">
    <source>
        <dbReference type="Pfam" id="PF01368"/>
    </source>
</evidence>
<evidence type="ECO:0000259" key="7">
    <source>
        <dbReference type="Pfam" id="PF02272"/>
    </source>
</evidence>
<dbReference type="EMBL" id="CP065383">
    <property type="protein sequence ID" value="QPM68736.1"/>
    <property type="molecule type" value="Genomic_DNA"/>
</dbReference>
<dbReference type="InterPro" id="IPR041122">
    <property type="entry name" value="RecJ_OB"/>
</dbReference>
<reference evidence="9 10" key="1">
    <citation type="journal article" date="2021" name="Nat. Commun.">
        <title>Isolation of a member of the candidate phylum Atribacteria reveals a unique cell membrane structure.</title>
        <authorList>
            <person name="Taiki K."/>
            <person name="Nobu M.K."/>
            <person name="Kusada H."/>
            <person name="Meng X.-Y."/>
            <person name="Hosoki N."/>
            <person name="Uematsu K."/>
            <person name="Yoshioka H."/>
            <person name="Kamagata Y."/>
            <person name="Tamaki H."/>
        </authorList>
    </citation>
    <scope>NUCLEOTIDE SEQUENCE [LARGE SCALE GENOMIC DNA]</scope>
    <source>
        <strain evidence="9 10">RT761</strain>
    </source>
</reference>
<dbReference type="Pfam" id="PF02272">
    <property type="entry name" value="DHHA1"/>
    <property type="match status" value="1"/>
</dbReference>
<dbReference type="GO" id="GO:0008409">
    <property type="term" value="F:5'-3' exonuclease activity"/>
    <property type="evidence" value="ECO:0007669"/>
    <property type="project" value="InterPro"/>
</dbReference>
<dbReference type="InterPro" id="IPR004610">
    <property type="entry name" value="RecJ"/>
</dbReference>
<dbReference type="InterPro" id="IPR001667">
    <property type="entry name" value="DDH_dom"/>
</dbReference>
<accession>A0A7T1AMN4</accession>
<dbReference type="AlphaFoldDB" id="A0A7T1AMN4"/>